<dbReference type="InterPro" id="IPR051927">
    <property type="entry name" value="Zn_Chap_cDPG_Synth"/>
</dbReference>
<feature type="domain" description="CobW C-terminal" evidence="1">
    <location>
        <begin position="20"/>
        <end position="63"/>
    </location>
</feature>
<accession>A0AAQ1PF82</accession>
<sequence>MRHGLAGRWWRFVPREQWPQDVDNTVAILKNWVAESGDCRQELVFIGQNIDFGKLSTALEACLLTEQEMDLGPMGWLRLPDPFGPWNEEAAA</sequence>
<dbReference type="PANTHER" id="PTHR43603:SF1">
    <property type="entry name" value="ZINC-REGULATED GTPASE METALLOPROTEIN ACTIVATOR 1"/>
    <property type="match status" value="1"/>
</dbReference>
<keyword evidence="3" id="KW-1185">Reference proteome</keyword>
<dbReference type="PANTHER" id="PTHR43603">
    <property type="entry name" value="COBW DOMAIN-CONTAINING PROTEIN DDB_G0274527"/>
    <property type="match status" value="1"/>
</dbReference>
<evidence type="ECO:0000259" key="1">
    <source>
        <dbReference type="Pfam" id="PF07683"/>
    </source>
</evidence>
<gene>
    <name evidence="2" type="ORF">JV551A3_V1_2450003</name>
</gene>
<name>A0AAQ1PF82_9PSED</name>
<comment type="caution">
    <text evidence="2">The sequence shown here is derived from an EMBL/GenBank/DDBJ whole genome shotgun (WGS) entry which is preliminary data.</text>
</comment>
<organism evidence="2 3">
    <name type="scientific">Pseudomonas inefficax</name>
    <dbReference type="NCBI Taxonomy" id="2078786"/>
    <lineage>
        <taxon>Bacteria</taxon>
        <taxon>Pseudomonadati</taxon>
        <taxon>Pseudomonadota</taxon>
        <taxon>Gammaproteobacteria</taxon>
        <taxon>Pseudomonadales</taxon>
        <taxon>Pseudomonadaceae</taxon>
        <taxon>Pseudomonas</taxon>
    </lineage>
</organism>
<evidence type="ECO:0000313" key="3">
    <source>
        <dbReference type="Proteomes" id="UP000294335"/>
    </source>
</evidence>
<dbReference type="Proteomes" id="UP000294335">
    <property type="component" value="Unassembled WGS sequence"/>
</dbReference>
<proteinExistence type="predicted"/>
<dbReference type="Pfam" id="PF07683">
    <property type="entry name" value="CobW_C"/>
    <property type="match status" value="1"/>
</dbReference>
<protein>
    <recommendedName>
        <fullName evidence="1">CobW C-terminal domain-containing protein</fullName>
    </recommendedName>
</protein>
<dbReference type="EMBL" id="OPYN01000245">
    <property type="protein sequence ID" value="SPO64317.1"/>
    <property type="molecule type" value="Genomic_DNA"/>
</dbReference>
<dbReference type="InterPro" id="IPR011629">
    <property type="entry name" value="CobW-like_C"/>
</dbReference>
<evidence type="ECO:0000313" key="2">
    <source>
        <dbReference type="EMBL" id="SPO64317.1"/>
    </source>
</evidence>
<reference evidence="2 3" key="1">
    <citation type="submission" date="2018-02" db="EMBL/GenBank/DDBJ databases">
        <authorList>
            <person name="Dubost A."/>
        </authorList>
    </citation>
    <scope>NUCLEOTIDE SEQUENCE [LARGE SCALE GENOMIC DNA]</scope>
    <source>
        <strain evidence="3">JV551A3</strain>
    </source>
</reference>
<dbReference type="SUPFAM" id="SSF90002">
    <property type="entry name" value="Hypothetical protein YjiA, C-terminal domain"/>
    <property type="match status" value="1"/>
</dbReference>
<dbReference type="AlphaFoldDB" id="A0AAQ1PF82"/>